<dbReference type="Pfam" id="PF01430">
    <property type="entry name" value="HSP33"/>
    <property type="match status" value="1"/>
</dbReference>
<dbReference type="GO" id="GO:0051082">
    <property type="term" value="F:unfolded protein binding"/>
    <property type="evidence" value="ECO:0007669"/>
    <property type="project" value="InterPro"/>
</dbReference>
<protein>
    <submittedName>
        <fullName evidence="6">Heat shock protein Hsp33</fullName>
    </submittedName>
</protein>
<proteinExistence type="predicted"/>
<dbReference type="GO" id="GO:0005737">
    <property type="term" value="C:cytoplasm"/>
    <property type="evidence" value="ECO:0007669"/>
    <property type="project" value="InterPro"/>
</dbReference>
<evidence type="ECO:0000256" key="5">
    <source>
        <dbReference type="ARBA" id="ARBA00023284"/>
    </source>
</evidence>
<name>A0A0U1PBG3_9GAMM</name>
<keyword evidence="4" id="KW-0143">Chaperone</keyword>
<dbReference type="HOGENOM" id="CLU_054493_0_0_6"/>
<keyword evidence="2" id="KW-0862">Zinc</keyword>
<dbReference type="PANTHER" id="PTHR30111">
    <property type="entry name" value="33 KDA CHAPERONIN"/>
    <property type="match status" value="1"/>
</dbReference>
<dbReference type="InterPro" id="IPR000397">
    <property type="entry name" value="Heat_shock_Hsp33"/>
</dbReference>
<evidence type="ECO:0000256" key="1">
    <source>
        <dbReference type="ARBA" id="ARBA00022490"/>
    </source>
</evidence>
<keyword evidence="1" id="KW-0963">Cytoplasm</keyword>
<dbReference type="InterPro" id="IPR016154">
    <property type="entry name" value="Heat_shock_Hsp33_C"/>
</dbReference>
<dbReference type="Gene3D" id="1.10.287.480">
    <property type="entry name" value="helix hairpin bin"/>
    <property type="match status" value="1"/>
</dbReference>
<keyword evidence="6" id="KW-0346">Stress response</keyword>
<dbReference type="Gene3D" id="3.55.30.10">
    <property type="entry name" value="Hsp33 domain"/>
    <property type="match status" value="1"/>
</dbReference>
<keyword evidence="5" id="KW-0676">Redox-active center</keyword>
<evidence type="ECO:0000313" key="6">
    <source>
        <dbReference type="EMBL" id="GAN45635.1"/>
    </source>
</evidence>
<dbReference type="GO" id="GO:0044183">
    <property type="term" value="F:protein folding chaperone"/>
    <property type="evidence" value="ECO:0007669"/>
    <property type="project" value="TreeGrafter"/>
</dbReference>
<dbReference type="Gene3D" id="3.90.1280.10">
    <property type="entry name" value="HSP33 redox switch-like"/>
    <property type="match status" value="1"/>
</dbReference>
<dbReference type="SUPFAM" id="SSF118352">
    <property type="entry name" value="HSP33 redox switch-like"/>
    <property type="match status" value="1"/>
</dbReference>
<dbReference type="PANTHER" id="PTHR30111:SF1">
    <property type="entry name" value="33 KDA CHAPERONIN"/>
    <property type="match status" value="1"/>
</dbReference>
<dbReference type="AlphaFoldDB" id="A0A0U1PBG3"/>
<gene>
    <name evidence="6" type="ORF">MBSD_2186</name>
</gene>
<dbReference type="RefSeq" id="WP_272898343.1">
    <property type="nucleotide sequence ID" value="NZ_DF970252.1"/>
</dbReference>
<accession>A0A0U1PBG3</accession>
<dbReference type="InterPro" id="IPR023212">
    <property type="entry name" value="Hsp33_helix_hairpin_bin_dom_sf"/>
</dbReference>
<dbReference type="EMBL" id="DF952382">
    <property type="protein sequence ID" value="GAN45635.1"/>
    <property type="molecule type" value="Genomic_DNA"/>
</dbReference>
<sequence length="298" mass="32277">MSHDRDVLHRFMLERAGVRGVLVQLSDAWQEVAGRADYPAPLQRLLGEALAASALLTGNIKLRGSLSLELKSQGPLRLLFAECSDEGRLRGLARWEGALPQPLDLGALPQALLAITIGGTEAGQQRYQGLVAVESAPLAQLLEGYFERSEQMPTRIVLAADGGRAAALMLQRLPREGGIAGEVDEDSWSRVGHLTATLGEDELLRLPVEALLRRLYHEEGVRLFAARPLAFGCGCSRERVENVLRALGRDEVEAALAARGGEIEVTCEFCASRYLFDRVDAERLLSATPAAPASPLSH</sequence>
<dbReference type="SUPFAM" id="SSF64397">
    <property type="entry name" value="Hsp33 domain"/>
    <property type="match status" value="1"/>
</dbReference>
<evidence type="ECO:0000256" key="4">
    <source>
        <dbReference type="ARBA" id="ARBA00023186"/>
    </source>
</evidence>
<dbReference type="PIRSF" id="PIRSF005261">
    <property type="entry name" value="Heat_shock_Hsp33"/>
    <property type="match status" value="1"/>
</dbReference>
<evidence type="ECO:0000256" key="3">
    <source>
        <dbReference type="ARBA" id="ARBA00023157"/>
    </source>
</evidence>
<keyword evidence="3" id="KW-1015">Disulfide bond</keyword>
<organism evidence="6">
    <name type="scientific">Mizugakiibacter sediminis</name>
    <dbReference type="NCBI Taxonomy" id="1475481"/>
    <lineage>
        <taxon>Bacteria</taxon>
        <taxon>Pseudomonadati</taxon>
        <taxon>Pseudomonadota</taxon>
        <taxon>Gammaproteobacteria</taxon>
        <taxon>Lysobacterales</taxon>
        <taxon>Rhodanobacteraceae</taxon>
        <taxon>Mizugakiibacter</taxon>
    </lineage>
</organism>
<dbReference type="InterPro" id="IPR016153">
    <property type="entry name" value="Heat_shock_Hsp33_N"/>
</dbReference>
<reference evidence="6" key="1">
    <citation type="submission" date="2015-03" db="EMBL/GenBank/DDBJ databases">
        <title>Draft genome sequence of Mizugakiibacter sediminis skMP5.</title>
        <authorList>
            <person name="Watanabe T."/>
            <person name="Kojima H."/>
            <person name="Fukui M."/>
        </authorList>
    </citation>
    <scope>NUCLEOTIDE SEQUENCE</scope>
    <source>
        <strain evidence="6">SkMP5</strain>
    </source>
</reference>
<evidence type="ECO:0000256" key="2">
    <source>
        <dbReference type="ARBA" id="ARBA00022833"/>
    </source>
</evidence>
<dbReference type="GO" id="GO:0042026">
    <property type="term" value="P:protein refolding"/>
    <property type="evidence" value="ECO:0007669"/>
    <property type="project" value="TreeGrafter"/>
</dbReference>
<dbReference type="CDD" id="cd00498">
    <property type="entry name" value="Hsp33"/>
    <property type="match status" value="1"/>
</dbReference>